<proteinExistence type="predicted"/>
<evidence type="ECO:0000313" key="2">
    <source>
        <dbReference type="Proteomes" id="UP001592582"/>
    </source>
</evidence>
<name>A0ABV6VEQ5_9ACTN</name>
<dbReference type="PANTHER" id="PTHR23513">
    <property type="entry name" value="INTEGRAL MEMBRANE EFFLUX PROTEIN-RELATED"/>
    <property type="match status" value="1"/>
</dbReference>
<dbReference type="SUPFAM" id="SSF103473">
    <property type="entry name" value="MFS general substrate transporter"/>
    <property type="match status" value="1"/>
</dbReference>
<reference evidence="1 2" key="1">
    <citation type="submission" date="2024-09" db="EMBL/GenBank/DDBJ databases">
        <authorList>
            <person name="Lee S.D."/>
        </authorList>
    </citation>
    <scope>NUCLEOTIDE SEQUENCE [LARGE SCALE GENOMIC DNA]</scope>
    <source>
        <strain evidence="1 2">N1-1</strain>
    </source>
</reference>
<organism evidence="1 2">
    <name type="scientific">Streptacidiphilus alkalitolerans</name>
    <dbReference type="NCBI Taxonomy" id="3342712"/>
    <lineage>
        <taxon>Bacteria</taxon>
        <taxon>Bacillati</taxon>
        <taxon>Actinomycetota</taxon>
        <taxon>Actinomycetes</taxon>
        <taxon>Kitasatosporales</taxon>
        <taxon>Streptomycetaceae</taxon>
        <taxon>Streptacidiphilus</taxon>
    </lineage>
</organism>
<dbReference type="Pfam" id="PF07690">
    <property type="entry name" value="MFS_1"/>
    <property type="match status" value="1"/>
</dbReference>
<accession>A0ABV6VEQ5</accession>
<dbReference type="PANTHER" id="PTHR23513:SF11">
    <property type="entry name" value="STAPHYLOFERRIN A TRANSPORTER"/>
    <property type="match status" value="1"/>
</dbReference>
<dbReference type="InterPro" id="IPR036259">
    <property type="entry name" value="MFS_trans_sf"/>
</dbReference>
<keyword evidence="2" id="KW-1185">Reference proteome</keyword>
<dbReference type="InterPro" id="IPR011701">
    <property type="entry name" value="MFS"/>
</dbReference>
<protein>
    <submittedName>
        <fullName evidence="1">MFS transporter</fullName>
    </submittedName>
</protein>
<dbReference type="EMBL" id="JBHEZX010000010">
    <property type="protein sequence ID" value="MFC1412178.1"/>
    <property type="molecule type" value="Genomic_DNA"/>
</dbReference>
<dbReference type="Proteomes" id="UP001592582">
    <property type="component" value="Unassembled WGS sequence"/>
</dbReference>
<sequence length="402" mass="40684">MTTTLALPPRTTYREVLSEPRFRLLFLTRTLGIVADSLRITTLSVLVFATTGSPLLSALAFGAGFLPQLAGSLLLGGLADRIRPRRLISAGYALSCAVAVLLGLAPLPVPAVLLLVAVLALLTPVFSGASARLVAEALTGDAYVLGRSLSNMASSGAQLAGLAGGGIAVTLLGPRQALLVSAAAYLIAAVAVRARLGDLPLPPTAPGTAPARSWTVQRALLGAPRVRGLLLAQWLPSAFSAGAEGLVVAYAGRSGFPAGTAGPLLACLPIGMLVGDLAVGRFVRPALRERLVVPLVLLLGLPLLAFAASPAPVLCALLLVVSGAGFAYGLGLQRGFLEALPEDSRGQAFGLLSSGNMTFQGVCPLLFGLLAEAVPVGVAMSAAGVGVLLTAGYLRGVMRPGA</sequence>
<comment type="caution">
    <text evidence="1">The sequence shown here is derived from an EMBL/GenBank/DDBJ whole genome shotgun (WGS) entry which is preliminary data.</text>
</comment>
<gene>
    <name evidence="1" type="ORF">ACEZDG_23200</name>
</gene>
<evidence type="ECO:0000313" key="1">
    <source>
        <dbReference type="EMBL" id="MFC1412178.1"/>
    </source>
</evidence>
<dbReference type="Gene3D" id="1.20.1250.20">
    <property type="entry name" value="MFS general substrate transporter like domains"/>
    <property type="match status" value="1"/>
</dbReference>